<dbReference type="Gene3D" id="1.10.3210.50">
    <property type="match status" value="1"/>
</dbReference>
<proteinExistence type="predicted"/>
<dbReference type="InterPro" id="IPR006674">
    <property type="entry name" value="HD_domain"/>
</dbReference>
<evidence type="ECO:0000313" key="5">
    <source>
        <dbReference type="Proteomes" id="UP000092871"/>
    </source>
</evidence>
<dbReference type="Proteomes" id="UP000092871">
    <property type="component" value="Unassembled WGS sequence"/>
</dbReference>
<evidence type="ECO:0000313" key="4">
    <source>
        <dbReference type="Proteomes" id="UP000092840"/>
    </source>
</evidence>
<evidence type="ECO:0000313" key="2">
    <source>
        <dbReference type="EMBL" id="SBT16512.1"/>
    </source>
</evidence>
<keyword evidence="4" id="KW-1185">Reference proteome</keyword>
<reference evidence="2 5" key="2">
    <citation type="submission" date="2016-06" db="EMBL/GenBank/DDBJ databases">
        <authorList>
            <person name="Kjaerup R.B."/>
            <person name="Dalgaard T.S."/>
            <person name="Juul-Madsen H.R."/>
        </authorList>
    </citation>
    <scope>NUCLEOTIDE SEQUENCE [LARGE SCALE GENOMIC DNA]</scope>
    <source>
        <strain evidence="2 5">CECT 5115</strain>
    </source>
</reference>
<evidence type="ECO:0000259" key="1">
    <source>
        <dbReference type="PROSITE" id="PS51831"/>
    </source>
</evidence>
<dbReference type="CDD" id="cd00077">
    <property type="entry name" value="HDc"/>
    <property type="match status" value="1"/>
</dbReference>
<dbReference type="RefSeq" id="WP_067031643.1">
    <property type="nucleotide sequence ID" value="NZ_FLRA01000003.1"/>
</dbReference>
<accession>A0A1C3JMW0</accession>
<dbReference type="PROSITE" id="PS51831">
    <property type="entry name" value="HD"/>
    <property type="match status" value="1"/>
</dbReference>
<dbReference type="SMART" id="SM00471">
    <property type="entry name" value="HDc"/>
    <property type="match status" value="1"/>
</dbReference>
<gene>
    <name evidence="2" type="ORF">MGA5115_00593</name>
    <name evidence="3" type="ORF">MGA5116_00811</name>
</gene>
<keyword evidence="2" id="KW-0378">Hydrolase</keyword>
<dbReference type="EMBL" id="FLRA01000003">
    <property type="protein sequence ID" value="SBT16512.1"/>
    <property type="molecule type" value="Genomic_DNA"/>
</dbReference>
<dbReference type="Proteomes" id="UP000092840">
    <property type="component" value="Unassembled WGS sequence"/>
</dbReference>
<protein>
    <submittedName>
        <fullName evidence="2 3">Hydrolase</fullName>
    </submittedName>
</protein>
<reference evidence="3 4" key="1">
    <citation type="submission" date="2016-06" db="EMBL/GenBank/DDBJ databases">
        <authorList>
            <person name="Rodrigo-Torres L."/>
            <person name="Arahal D.R."/>
        </authorList>
    </citation>
    <scope>NUCLEOTIDE SEQUENCE [LARGE SCALE GENOMIC DNA]</scope>
    <source>
        <strain evidence="3 4">CECT 5116</strain>
    </source>
</reference>
<dbReference type="PANTHER" id="PTHR33594:SF1">
    <property type="entry name" value="HD_PDEASE DOMAIN-CONTAINING PROTEIN"/>
    <property type="match status" value="1"/>
</dbReference>
<dbReference type="AlphaFoldDB" id="A0A1C3JMW0"/>
<dbReference type="InterPro" id="IPR003607">
    <property type="entry name" value="HD/PDEase_dom"/>
</dbReference>
<dbReference type="GO" id="GO:0016787">
    <property type="term" value="F:hydrolase activity"/>
    <property type="evidence" value="ECO:0007669"/>
    <property type="project" value="UniProtKB-KW"/>
</dbReference>
<dbReference type="EMBL" id="FLRB01000006">
    <property type="protein sequence ID" value="SBT20228.1"/>
    <property type="molecule type" value="Genomic_DNA"/>
</dbReference>
<organism evidence="2 5">
    <name type="scientific">Marinomonas gallaica</name>
    <dbReference type="NCBI Taxonomy" id="1806667"/>
    <lineage>
        <taxon>Bacteria</taxon>
        <taxon>Pseudomonadati</taxon>
        <taxon>Pseudomonadota</taxon>
        <taxon>Gammaproteobacteria</taxon>
        <taxon>Oceanospirillales</taxon>
        <taxon>Oceanospirillaceae</taxon>
        <taxon>Marinomonas</taxon>
    </lineage>
</organism>
<evidence type="ECO:0000313" key="3">
    <source>
        <dbReference type="EMBL" id="SBT20228.1"/>
    </source>
</evidence>
<dbReference type="OrthoDB" id="9797344at2"/>
<dbReference type="Pfam" id="PF01966">
    <property type="entry name" value="HD"/>
    <property type="match status" value="1"/>
</dbReference>
<sequence>MRESNELERHCKAYIVERMQTDNAHDLAHIERVVKQAKRLAQEVGAESTLVIAAAWLHDVVNYPKDHPKRSQASFDSASLVEPFLKNLGFDHSQVCAIQHAIITHSFSAQVTPRTLEAQVVQDADRLDALGAIGIARCMMVGGQLSRLLYELEDPFCSEREPNDLEFTLDHFYQKLLRLEATFQTHAGRAEAARRTQFMRKYLEQLRFEIS</sequence>
<dbReference type="SUPFAM" id="SSF109604">
    <property type="entry name" value="HD-domain/PDEase-like"/>
    <property type="match status" value="1"/>
</dbReference>
<feature type="domain" description="HD" evidence="1">
    <location>
        <begin position="26"/>
        <end position="130"/>
    </location>
</feature>
<name>A0A1C3JMW0_9GAMM</name>
<dbReference type="PANTHER" id="PTHR33594">
    <property type="entry name" value="SUPERFAMILY HYDROLASE, PUTATIVE (AFU_ORTHOLOGUE AFUA_1G03035)-RELATED"/>
    <property type="match status" value="1"/>
</dbReference>